<sequence length="239" mass="27955">MKVKTRISMKQERFRRIVPQKHWKISAEKKGLYANKMMKLLRGLYNVKDLRLSEFILKALGGAPNMLGCQPHQLYHNLRTLKLRTWLTRGCLHSITYLLRISPHIESLSLELSEGLFDVQCRRGGYLDFNEVTFDSEILGNNREAWLLLPCMMDHLKYAEIQGVRGCLNELKFLEFLLTNAIALEKLVLTPCLRYSKQEVLMKFHEKLLTYPRASKDTKILLESEQICKFLPFVSYFSP</sequence>
<keyword evidence="3" id="KW-1185">Reference proteome</keyword>
<dbReference type="InterPro" id="IPR006566">
    <property type="entry name" value="FBD"/>
</dbReference>
<reference evidence="2" key="1">
    <citation type="submission" date="2022-04" db="EMBL/GenBank/DDBJ databases">
        <title>A functionally conserved STORR gene fusion in Papaver species that diverged 16.8 million years ago.</title>
        <authorList>
            <person name="Catania T."/>
        </authorList>
    </citation>
    <scope>NUCLEOTIDE SEQUENCE</scope>
    <source>
        <strain evidence="2">S-188037</strain>
    </source>
</reference>
<evidence type="ECO:0000259" key="1">
    <source>
        <dbReference type="SMART" id="SM00579"/>
    </source>
</evidence>
<dbReference type="PANTHER" id="PTHR31900">
    <property type="entry name" value="F-BOX/RNI SUPERFAMILY PROTEIN-RELATED"/>
    <property type="match status" value="1"/>
</dbReference>
<gene>
    <name evidence="2" type="ORF">MKW98_000549</name>
</gene>
<comment type="caution">
    <text evidence="2">The sequence shown here is derived from an EMBL/GenBank/DDBJ whole genome shotgun (WGS) entry which is preliminary data.</text>
</comment>
<dbReference type="Proteomes" id="UP001202328">
    <property type="component" value="Unassembled WGS sequence"/>
</dbReference>
<dbReference type="AlphaFoldDB" id="A0AAD4X8R5"/>
<dbReference type="PANTHER" id="PTHR31900:SF30">
    <property type="entry name" value="SUPERFAMILY PROTEIN, PUTATIVE-RELATED"/>
    <property type="match status" value="1"/>
</dbReference>
<dbReference type="InterPro" id="IPR050232">
    <property type="entry name" value="FBL13/AtMIF1-like"/>
</dbReference>
<accession>A0AAD4X8R5</accession>
<protein>
    <recommendedName>
        <fullName evidence="1">FBD domain-containing protein</fullName>
    </recommendedName>
</protein>
<proteinExistence type="predicted"/>
<feature type="domain" description="FBD" evidence="1">
    <location>
        <begin position="150"/>
        <end position="223"/>
    </location>
</feature>
<dbReference type="SMART" id="SM00579">
    <property type="entry name" value="FBD"/>
    <property type="match status" value="1"/>
</dbReference>
<evidence type="ECO:0000313" key="3">
    <source>
        <dbReference type="Proteomes" id="UP001202328"/>
    </source>
</evidence>
<name>A0AAD4X8R5_9MAGN</name>
<organism evidence="2 3">
    <name type="scientific">Papaver atlanticum</name>
    <dbReference type="NCBI Taxonomy" id="357466"/>
    <lineage>
        <taxon>Eukaryota</taxon>
        <taxon>Viridiplantae</taxon>
        <taxon>Streptophyta</taxon>
        <taxon>Embryophyta</taxon>
        <taxon>Tracheophyta</taxon>
        <taxon>Spermatophyta</taxon>
        <taxon>Magnoliopsida</taxon>
        <taxon>Ranunculales</taxon>
        <taxon>Papaveraceae</taxon>
        <taxon>Papaveroideae</taxon>
        <taxon>Papaver</taxon>
    </lineage>
</organism>
<dbReference type="EMBL" id="JAJJMB010014260">
    <property type="protein sequence ID" value="KAI3861597.1"/>
    <property type="molecule type" value="Genomic_DNA"/>
</dbReference>
<dbReference type="Pfam" id="PF08387">
    <property type="entry name" value="FBD"/>
    <property type="match status" value="1"/>
</dbReference>
<evidence type="ECO:0000313" key="2">
    <source>
        <dbReference type="EMBL" id="KAI3861597.1"/>
    </source>
</evidence>